<proteinExistence type="predicted"/>
<evidence type="ECO:0000313" key="2">
    <source>
        <dbReference type="Proteomes" id="UP000297299"/>
    </source>
</evidence>
<comment type="caution">
    <text evidence="1">The sequence shown here is derived from an EMBL/GenBank/DDBJ whole genome shotgun (WGS) entry which is preliminary data.</text>
</comment>
<gene>
    <name evidence="1" type="ORF">BOTCAL_0351g00030</name>
</gene>
<accession>A0A4Y8CSJ0</accession>
<protein>
    <submittedName>
        <fullName evidence="1">Uncharacterized protein</fullName>
    </submittedName>
</protein>
<organism evidence="1 2">
    <name type="scientific">Botryotinia calthae</name>
    <dbReference type="NCBI Taxonomy" id="38488"/>
    <lineage>
        <taxon>Eukaryota</taxon>
        <taxon>Fungi</taxon>
        <taxon>Dikarya</taxon>
        <taxon>Ascomycota</taxon>
        <taxon>Pezizomycotina</taxon>
        <taxon>Leotiomycetes</taxon>
        <taxon>Helotiales</taxon>
        <taxon>Sclerotiniaceae</taxon>
        <taxon>Botryotinia</taxon>
    </lineage>
</organism>
<dbReference type="AlphaFoldDB" id="A0A4Y8CSJ0"/>
<name>A0A4Y8CSJ0_9HELO</name>
<reference evidence="1 2" key="1">
    <citation type="submission" date="2017-11" db="EMBL/GenBank/DDBJ databases">
        <title>Comparative genomics of Botrytis spp.</title>
        <authorList>
            <person name="Valero-Jimenez C.A."/>
            <person name="Tapia P."/>
            <person name="Veloso J."/>
            <person name="Silva-Moreno E."/>
            <person name="Staats M."/>
            <person name="Valdes J.H."/>
            <person name="Van Kan J.A.L."/>
        </authorList>
    </citation>
    <scope>NUCLEOTIDE SEQUENCE [LARGE SCALE GENOMIC DNA]</scope>
    <source>
        <strain evidence="1 2">MUCL2830</strain>
    </source>
</reference>
<dbReference type="EMBL" id="PHWZ01000350">
    <property type="protein sequence ID" value="TEY44406.1"/>
    <property type="molecule type" value="Genomic_DNA"/>
</dbReference>
<evidence type="ECO:0000313" key="1">
    <source>
        <dbReference type="EMBL" id="TEY44406.1"/>
    </source>
</evidence>
<keyword evidence="2" id="KW-1185">Reference proteome</keyword>
<dbReference type="Proteomes" id="UP000297299">
    <property type="component" value="Unassembled WGS sequence"/>
</dbReference>
<sequence>MAMKPDVSERASFMAAMVSNCLRNKRDIVPGVVACNHGFDCWYECKEKLYSRNSLVPRTVWSGVYPWCGGSLFRTYHDNGVIREDVRKEAPTTVWERITRGFGTECITLSIVCED</sequence>